<keyword evidence="1" id="KW-0812">Transmembrane</keyword>
<evidence type="ECO:0000256" key="1">
    <source>
        <dbReference type="SAM" id="Phobius"/>
    </source>
</evidence>
<comment type="caution">
    <text evidence="2">The sequence shown here is derived from an EMBL/GenBank/DDBJ whole genome shotgun (WGS) entry which is preliminary data.</text>
</comment>
<feature type="transmembrane region" description="Helical" evidence="1">
    <location>
        <begin position="12"/>
        <end position="30"/>
    </location>
</feature>
<evidence type="ECO:0000313" key="3">
    <source>
        <dbReference type="Proteomes" id="UP000242875"/>
    </source>
</evidence>
<reference evidence="2 3" key="1">
    <citation type="journal article" date="2017" name="Mycologia">
        <title>Bifiguratus adelaidae, gen. et sp. nov., a new member of Mucoromycotina in endophytic and soil-dwelling habitats.</title>
        <authorList>
            <person name="Torres-Cruz T.J."/>
            <person name="Billingsley Tobias T.L."/>
            <person name="Almatruk M."/>
            <person name="Hesse C."/>
            <person name="Kuske C.R."/>
            <person name="Desiro A."/>
            <person name="Benucci G.M."/>
            <person name="Bonito G."/>
            <person name="Stajich J.E."/>
            <person name="Dunlap C."/>
            <person name="Arnold A.E."/>
            <person name="Porras-Alfaro A."/>
        </authorList>
    </citation>
    <scope>NUCLEOTIDE SEQUENCE [LARGE SCALE GENOMIC DNA]</scope>
    <source>
        <strain evidence="2 3">AZ0501</strain>
    </source>
</reference>
<feature type="transmembrane region" description="Helical" evidence="1">
    <location>
        <begin position="191"/>
        <end position="209"/>
    </location>
</feature>
<keyword evidence="1" id="KW-1133">Transmembrane helix</keyword>
<protein>
    <submittedName>
        <fullName evidence="2">Uncharacterized protein</fullName>
    </submittedName>
</protein>
<keyword evidence="3" id="KW-1185">Reference proteome</keyword>
<feature type="transmembrane region" description="Helical" evidence="1">
    <location>
        <begin position="77"/>
        <end position="100"/>
    </location>
</feature>
<feature type="transmembrane region" description="Helical" evidence="1">
    <location>
        <begin position="229"/>
        <end position="248"/>
    </location>
</feature>
<dbReference type="AlphaFoldDB" id="A0A261Y7J3"/>
<proteinExistence type="predicted"/>
<gene>
    <name evidence="2" type="ORF">BZG36_00621</name>
</gene>
<dbReference type="Proteomes" id="UP000242875">
    <property type="component" value="Unassembled WGS sequence"/>
</dbReference>
<keyword evidence="1" id="KW-0472">Membrane</keyword>
<name>A0A261Y7J3_9FUNG</name>
<sequence>MSIVKRTSRRLHPGHALAIFFSILMLPFLFNQFNYLLASPATRLQIKENIIAQTPPIAYANNTNGEVPFDVYIKPPILIHGCHLLPALFWCLIFPIQFSTRIRLKYLVVHRWLGRIGLGMPLLLGISGIGITLVKAAYVVERHLPHQTYFRLEYINYVLGARMLVCIYHTYQSARAKQFYTHRTWAVRMAATGYAVVVMRIFILFYTIWSEVFQYDHRGDINTKELFFGWSAWVATLLSLSVVELYLWHYGPGTVITNKSA</sequence>
<organism evidence="2 3">
    <name type="scientific">Bifiguratus adelaidae</name>
    <dbReference type="NCBI Taxonomy" id="1938954"/>
    <lineage>
        <taxon>Eukaryota</taxon>
        <taxon>Fungi</taxon>
        <taxon>Fungi incertae sedis</taxon>
        <taxon>Mucoromycota</taxon>
        <taxon>Mucoromycotina</taxon>
        <taxon>Endogonomycetes</taxon>
        <taxon>Endogonales</taxon>
        <taxon>Endogonales incertae sedis</taxon>
        <taxon>Bifiguratus</taxon>
    </lineage>
</organism>
<evidence type="ECO:0000313" key="2">
    <source>
        <dbReference type="EMBL" id="OZJ06585.1"/>
    </source>
</evidence>
<feature type="transmembrane region" description="Helical" evidence="1">
    <location>
        <begin position="154"/>
        <end position="171"/>
    </location>
</feature>
<accession>A0A261Y7J3</accession>
<dbReference type="EMBL" id="MVBO01000003">
    <property type="protein sequence ID" value="OZJ06585.1"/>
    <property type="molecule type" value="Genomic_DNA"/>
</dbReference>
<feature type="transmembrane region" description="Helical" evidence="1">
    <location>
        <begin position="112"/>
        <end position="134"/>
    </location>
</feature>
<dbReference type="OrthoDB" id="4866090at2759"/>